<dbReference type="SUPFAM" id="SSF52799">
    <property type="entry name" value="(Phosphotyrosine protein) phosphatases II"/>
    <property type="match status" value="1"/>
</dbReference>
<dbReference type="GeneID" id="100906881"/>
<evidence type="ECO:0000256" key="6">
    <source>
        <dbReference type="ARBA" id="ARBA00022912"/>
    </source>
</evidence>
<comment type="catalytic activity">
    <reaction evidence="9">
        <text>O-phospho-L-threonyl-[protein] + H2O = L-threonyl-[protein] + phosphate</text>
        <dbReference type="Rhea" id="RHEA:47004"/>
        <dbReference type="Rhea" id="RHEA-COMP:11060"/>
        <dbReference type="Rhea" id="RHEA-COMP:11605"/>
        <dbReference type="ChEBI" id="CHEBI:15377"/>
        <dbReference type="ChEBI" id="CHEBI:30013"/>
        <dbReference type="ChEBI" id="CHEBI:43474"/>
        <dbReference type="ChEBI" id="CHEBI:61977"/>
        <dbReference type="EC" id="3.1.3.16"/>
    </reaction>
</comment>
<accession>A0AAJ6QSP5</accession>
<evidence type="ECO:0000256" key="1">
    <source>
        <dbReference type="ARBA" id="ARBA00004123"/>
    </source>
</evidence>
<protein>
    <submittedName>
        <fullName evidence="14">Dual specificity protein phosphatase 1B</fullName>
    </submittedName>
</protein>
<keyword evidence="6" id="KW-0904">Protein phosphatase</keyword>
<dbReference type="GO" id="GO:0008138">
    <property type="term" value="F:protein tyrosine/serine/threonine phosphatase activity"/>
    <property type="evidence" value="ECO:0007669"/>
    <property type="project" value="TreeGrafter"/>
</dbReference>
<dbReference type="PANTHER" id="PTHR45848">
    <property type="entry name" value="DUAL SPECIFICITY PROTEIN PHOSPHATASE 12 FAMILY MEMBER"/>
    <property type="match status" value="1"/>
</dbReference>
<dbReference type="InterPro" id="IPR029021">
    <property type="entry name" value="Prot-tyrosine_phosphatase-like"/>
</dbReference>
<evidence type="ECO:0000256" key="7">
    <source>
        <dbReference type="ARBA" id="ARBA00023242"/>
    </source>
</evidence>
<dbReference type="GO" id="GO:0005634">
    <property type="term" value="C:nucleus"/>
    <property type="evidence" value="ECO:0007669"/>
    <property type="project" value="UniProtKB-SubCell"/>
</dbReference>
<gene>
    <name evidence="14" type="primary">LOC100906881</name>
</gene>
<keyword evidence="5" id="KW-0378">Hydrolase</keyword>
<comment type="similarity">
    <text evidence="3">Belongs to the protein-tyrosine phosphatase family. Non-receptor class dual specificity subfamily.</text>
</comment>
<evidence type="ECO:0000256" key="4">
    <source>
        <dbReference type="ARBA" id="ARBA00022490"/>
    </source>
</evidence>
<dbReference type="GO" id="GO:0004725">
    <property type="term" value="F:protein tyrosine phosphatase activity"/>
    <property type="evidence" value="ECO:0007669"/>
    <property type="project" value="UniProtKB-EC"/>
</dbReference>
<dbReference type="GO" id="GO:0004722">
    <property type="term" value="F:protein serine/threonine phosphatase activity"/>
    <property type="evidence" value="ECO:0007669"/>
    <property type="project" value="UniProtKB-EC"/>
</dbReference>
<dbReference type="InterPro" id="IPR000387">
    <property type="entry name" value="Tyr_Pase_dom"/>
</dbReference>
<evidence type="ECO:0000256" key="10">
    <source>
        <dbReference type="ARBA" id="ARBA00051722"/>
    </source>
</evidence>
<evidence type="ECO:0000256" key="5">
    <source>
        <dbReference type="ARBA" id="ARBA00022801"/>
    </source>
</evidence>
<name>A0AAJ6QSP5_9ACAR</name>
<dbReference type="Gene3D" id="3.90.190.10">
    <property type="entry name" value="Protein tyrosine phosphatase superfamily"/>
    <property type="match status" value="1"/>
</dbReference>
<evidence type="ECO:0000259" key="11">
    <source>
        <dbReference type="PROSITE" id="PS50054"/>
    </source>
</evidence>
<comment type="subcellular location">
    <subcellularLocation>
        <location evidence="2">Cytoplasm</location>
    </subcellularLocation>
    <subcellularLocation>
        <location evidence="1">Nucleus</location>
    </subcellularLocation>
</comment>
<comment type="catalytic activity">
    <reaction evidence="8">
        <text>O-phospho-L-seryl-[protein] + H2O = L-seryl-[protein] + phosphate</text>
        <dbReference type="Rhea" id="RHEA:20629"/>
        <dbReference type="Rhea" id="RHEA-COMP:9863"/>
        <dbReference type="Rhea" id="RHEA-COMP:11604"/>
        <dbReference type="ChEBI" id="CHEBI:15377"/>
        <dbReference type="ChEBI" id="CHEBI:29999"/>
        <dbReference type="ChEBI" id="CHEBI:43474"/>
        <dbReference type="ChEBI" id="CHEBI:83421"/>
        <dbReference type="EC" id="3.1.3.16"/>
    </reaction>
</comment>
<keyword evidence="13" id="KW-1185">Reference proteome</keyword>
<keyword evidence="7" id="KW-0539">Nucleus</keyword>
<feature type="domain" description="Tyrosine specific protein phosphatases" evidence="12">
    <location>
        <begin position="69"/>
        <end position="127"/>
    </location>
</feature>
<evidence type="ECO:0000313" key="13">
    <source>
        <dbReference type="Proteomes" id="UP000694867"/>
    </source>
</evidence>
<dbReference type="Pfam" id="PF00782">
    <property type="entry name" value="DSPc"/>
    <property type="match status" value="1"/>
</dbReference>
<reference evidence="14" key="1">
    <citation type="submission" date="2025-08" db="UniProtKB">
        <authorList>
            <consortium name="RefSeq"/>
        </authorList>
    </citation>
    <scope>IDENTIFICATION</scope>
</reference>
<dbReference type="AlphaFoldDB" id="A0AAJ6QSP5"/>
<comment type="catalytic activity">
    <reaction evidence="10">
        <text>O-phospho-L-tyrosyl-[protein] + H2O = L-tyrosyl-[protein] + phosphate</text>
        <dbReference type="Rhea" id="RHEA:10684"/>
        <dbReference type="Rhea" id="RHEA-COMP:10136"/>
        <dbReference type="Rhea" id="RHEA-COMP:20101"/>
        <dbReference type="ChEBI" id="CHEBI:15377"/>
        <dbReference type="ChEBI" id="CHEBI:43474"/>
        <dbReference type="ChEBI" id="CHEBI:46858"/>
        <dbReference type="ChEBI" id="CHEBI:61978"/>
        <dbReference type="EC" id="3.1.3.48"/>
    </reaction>
</comment>
<evidence type="ECO:0000256" key="8">
    <source>
        <dbReference type="ARBA" id="ARBA00047761"/>
    </source>
</evidence>
<dbReference type="GO" id="GO:0005737">
    <property type="term" value="C:cytoplasm"/>
    <property type="evidence" value="ECO:0007669"/>
    <property type="project" value="UniProtKB-SubCell"/>
</dbReference>
<evidence type="ECO:0000256" key="9">
    <source>
        <dbReference type="ARBA" id="ARBA00048336"/>
    </source>
</evidence>
<dbReference type="PROSITE" id="PS00383">
    <property type="entry name" value="TYR_PHOSPHATASE_1"/>
    <property type="match status" value="1"/>
</dbReference>
<dbReference type="SMART" id="SM00195">
    <property type="entry name" value="DSPc"/>
    <property type="match status" value="1"/>
</dbReference>
<dbReference type="PROSITE" id="PS50056">
    <property type="entry name" value="TYR_PHOSPHATASE_2"/>
    <property type="match status" value="1"/>
</dbReference>
<dbReference type="CDD" id="cd14498">
    <property type="entry name" value="DSP"/>
    <property type="match status" value="1"/>
</dbReference>
<dbReference type="InterPro" id="IPR000340">
    <property type="entry name" value="Dual-sp_phosphatase_cat-dom"/>
</dbReference>
<dbReference type="FunFam" id="3.90.190.10:FF:000056">
    <property type="entry name" value="Dual specificity phosphatase 12"/>
    <property type="match status" value="1"/>
</dbReference>
<dbReference type="KEGG" id="goe:100906881"/>
<feature type="domain" description="Tyrosine-protein phosphatase" evidence="11">
    <location>
        <begin position="6"/>
        <end position="147"/>
    </location>
</feature>
<dbReference type="RefSeq" id="XP_003742487.1">
    <property type="nucleotide sequence ID" value="XM_003742439.2"/>
</dbReference>
<evidence type="ECO:0000313" key="14">
    <source>
        <dbReference type="RefSeq" id="XP_003742487.1"/>
    </source>
</evidence>
<evidence type="ECO:0000256" key="2">
    <source>
        <dbReference type="ARBA" id="ARBA00004496"/>
    </source>
</evidence>
<evidence type="ECO:0000256" key="3">
    <source>
        <dbReference type="ARBA" id="ARBA00008601"/>
    </source>
</evidence>
<dbReference type="InterPro" id="IPR020422">
    <property type="entry name" value="TYR_PHOSPHATASE_DUAL_dom"/>
</dbReference>
<dbReference type="PANTHER" id="PTHR45848:SF4">
    <property type="entry name" value="DUAL SPECIFICITY PROTEIN PHOSPHATASE 12"/>
    <property type="match status" value="1"/>
</dbReference>
<proteinExistence type="inferred from homology"/>
<dbReference type="InterPro" id="IPR016130">
    <property type="entry name" value="Tyr_Pase_AS"/>
</dbReference>
<dbReference type="Proteomes" id="UP000694867">
    <property type="component" value="Unplaced"/>
</dbReference>
<evidence type="ECO:0000259" key="12">
    <source>
        <dbReference type="PROSITE" id="PS50056"/>
    </source>
</evidence>
<keyword evidence="4" id="KW-0963">Cytoplasm</keyword>
<sequence>MSDQGQDVNEIEEGLFLSSREVAENEEALTSIGITHILTVDTWPLRLHLFTRPENFVSLYLRKNDDDNVDLLSHFEDCNEFIRRGSNVLVHCHVGVSRSAIIVLAFLMNKYRISYEEALARVRAKRPVAPNDGFVDQLKLYERMGFAIDDTTPSYQLLCLTSIASEVGSYMGFANLPGEDRRKLNRYRPTPYEYMPG</sequence>
<organism evidence="13 14">
    <name type="scientific">Galendromus occidentalis</name>
    <name type="common">western predatory mite</name>
    <dbReference type="NCBI Taxonomy" id="34638"/>
    <lineage>
        <taxon>Eukaryota</taxon>
        <taxon>Metazoa</taxon>
        <taxon>Ecdysozoa</taxon>
        <taxon>Arthropoda</taxon>
        <taxon>Chelicerata</taxon>
        <taxon>Arachnida</taxon>
        <taxon>Acari</taxon>
        <taxon>Parasitiformes</taxon>
        <taxon>Mesostigmata</taxon>
        <taxon>Gamasina</taxon>
        <taxon>Phytoseioidea</taxon>
        <taxon>Phytoseiidae</taxon>
        <taxon>Typhlodrominae</taxon>
        <taxon>Galendromus</taxon>
    </lineage>
</organism>
<dbReference type="PROSITE" id="PS50054">
    <property type="entry name" value="TYR_PHOSPHATASE_DUAL"/>
    <property type="match status" value="1"/>
</dbReference>